<dbReference type="EMBL" id="JBHTAI010000009">
    <property type="protein sequence ID" value="MFC7150076.1"/>
    <property type="molecule type" value="Genomic_DNA"/>
</dbReference>
<reference evidence="2" key="1">
    <citation type="journal article" date="2019" name="Int. J. Syst. Evol. Microbiol.">
        <title>The Global Catalogue of Microorganisms (GCM) 10K type strain sequencing project: providing services to taxonomists for standard genome sequencing and annotation.</title>
        <authorList>
            <consortium name="The Broad Institute Genomics Platform"/>
            <consortium name="The Broad Institute Genome Sequencing Center for Infectious Disease"/>
            <person name="Wu L."/>
            <person name="Ma J."/>
        </authorList>
    </citation>
    <scope>NUCLEOTIDE SEQUENCE [LARGE SCALE GENOMIC DNA]</scope>
    <source>
        <strain evidence="2">KCTC 12907</strain>
    </source>
</reference>
<protein>
    <submittedName>
        <fullName evidence="1">Uncharacterized protein</fullName>
    </submittedName>
</protein>
<dbReference type="Gene3D" id="3.10.450.420">
    <property type="match status" value="1"/>
</dbReference>
<keyword evidence="2" id="KW-1185">Reference proteome</keyword>
<evidence type="ECO:0000313" key="1">
    <source>
        <dbReference type="EMBL" id="MFC7150076.1"/>
    </source>
</evidence>
<evidence type="ECO:0000313" key="2">
    <source>
        <dbReference type="Proteomes" id="UP001596378"/>
    </source>
</evidence>
<organism evidence="1 2">
    <name type="scientific">Cohnella cellulosilytica</name>
    <dbReference type="NCBI Taxonomy" id="986710"/>
    <lineage>
        <taxon>Bacteria</taxon>
        <taxon>Bacillati</taxon>
        <taxon>Bacillota</taxon>
        <taxon>Bacilli</taxon>
        <taxon>Bacillales</taxon>
        <taxon>Paenibacillaceae</taxon>
        <taxon>Cohnella</taxon>
    </lineage>
</organism>
<name>A0ABW2FD25_9BACL</name>
<gene>
    <name evidence="1" type="ORF">ACFQMJ_16235</name>
</gene>
<proteinExistence type="predicted"/>
<accession>A0ABW2FD25</accession>
<comment type="caution">
    <text evidence="1">The sequence shown here is derived from an EMBL/GenBank/DDBJ whole genome shotgun (WGS) entry which is preliminary data.</text>
</comment>
<dbReference type="RefSeq" id="WP_378046170.1">
    <property type="nucleotide sequence ID" value="NZ_JBHMDN010000010.1"/>
</dbReference>
<dbReference type="Proteomes" id="UP001596378">
    <property type="component" value="Unassembled WGS sequence"/>
</dbReference>
<dbReference type="InterPro" id="IPR053749">
    <property type="entry name" value="TA_system-associated_sf"/>
</dbReference>
<sequence>MPSAATAHRVSQLTSFINYAEGLWFSVRDSASDGQSFSFNGDEYRCLPDRFGSREKIEAYFGRCWSKELSRIMLCNLDPINYQGKRYVLADAPGPAPRKVESLRIVSRNASRIRVSAVLSGGGGGNKTIRYTLARTGERLTIIARTDRSNDYRYARCTS</sequence>